<name>A0A3B1E484_9ZZZZ</name>
<feature type="domain" description="RCK C-terminal" evidence="1">
    <location>
        <begin position="139"/>
        <end position="219"/>
    </location>
</feature>
<reference evidence="2" key="1">
    <citation type="submission" date="2018-10" db="EMBL/GenBank/DDBJ databases">
        <authorList>
            <person name="Aoki K."/>
        </authorList>
    </citation>
    <scope>NUCLEOTIDE SEQUENCE</scope>
</reference>
<dbReference type="PROSITE" id="PS51202">
    <property type="entry name" value="RCK_C"/>
    <property type="match status" value="1"/>
</dbReference>
<evidence type="ECO:0000313" key="2">
    <source>
        <dbReference type="EMBL" id="VAY86344.1"/>
    </source>
</evidence>
<accession>A0A3B1E484</accession>
<dbReference type="GO" id="GO:0008324">
    <property type="term" value="F:monoatomic cation transmembrane transporter activity"/>
    <property type="evidence" value="ECO:0007669"/>
    <property type="project" value="InterPro"/>
</dbReference>
<sequence length="479" mass="54961">MSKVLIIADGKYGNILFNKILNDTVSSNTYHILTHSVSMRQIYKDNIHLKNIIFFHVSIDIHSLKQIMKKHHYQHIVVCLKNKTSVVNVLDNIKQVDIKSKISFLNHWNIPVDDDSITSIDTRDVLSNRLMNTVPNILATAQNVGSGEGELVEIDVPRESEYIYRHISSIKQKNFSIAAIYRGKEVVLPTSFSMILPNDTLLGVGQPRALQNFYNLVHGIGSFSKKIRDVLVVIDMQKNSKQEIFCIIKKAIRFYNKLELEHIFIKVINPKDIATLESIKKLYKRYITVDIVYSSTSNLLASIKKQNPGFIVISHSVFEKYKKIFYSSKIPVLCTSSPFLADDNFLLLSSKNYILYESISSGVFYFSSKMNVGIWVVNTEKKEGVLNKKTSEYSKQDKVIEHYQTLSGIFKKQIKITKQQTNAILSFKELKSNNSDLLMQTLPFGKDIVYSNKFSAPFMKNNDKLYYKLSSYDQLFLPI</sequence>
<dbReference type="InterPro" id="IPR036721">
    <property type="entry name" value="RCK_C_sf"/>
</dbReference>
<gene>
    <name evidence="2" type="ORF">MNB_ARC-1_842</name>
</gene>
<dbReference type="Gene3D" id="3.30.70.1450">
    <property type="entry name" value="Regulator of K+ conductance, C-terminal domain"/>
    <property type="match status" value="1"/>
</dbReference>
<dbReference type="InterPro" id="IPR006037">
    <property type="entry name" value="RCK_C"/>
</dbReference>
<protein>
    <submittedName>
        <fullName evidence="2">TrkA domain protein</fullName>
    </submittedName>
</protein>
<dbReference type="Pfam" id="PF02080">
    <property type="entry name" value="TrkA_C"/>
    <property type="match status" value="1"/>
</dbReference>
<dbReference type="AlphaFoldDB" id="A0A3B1E484"/>
<dbReference type="EMBL" id="UOYO01000009">
    <property type="protein sequence ID" value="VAY86344.1"/>
    <property type="molecule type" value="Genomic_DNA"/>
</dbReference>
<proteinExistence type="predicted"/>
<organism evidence="2">
    <name type="scientific">hydrothermal vent metagenome</name>
    <dbReference type="NCBI Taxonomy" id="652676"/>
    <lineage>
        <taxon>unclassified sequences</taxon>
        <taxon>metagenomes</taxon>
        <taxon>ecological metagenomes</taxon>
    </lineage>
</organism>
<evidence type="ECO:0000259" key="1">
    <source>
        <dbReference type="PROSITE" id="PS51202"/>
    </source>
</evidence>
<dbReference type="SUPFAM" id="SSF116726">
    <property type="entry name" value="TrkA C-terminal domain-like"/>
    <property type="match status" value="1"/>
</dbReference>
<dbReference type="GO" id="GO:0006813">
    <property type="term" value="P:potassium ion transport"/>
    <property type="evidence" value="ECO:0007669"/>
    <property type="project" value="InterPro"/>
</dbReference>